<comment type="subcellular location">
    <subcellularLocation>
        <location evidence="1 6">Cytoplasm</location>
        <location evidence="1 6">Cytoskeleton</location>
        <location evidence="1 6">Microtubule organizing center</location>
    </subcellularLocation>
</comment>
<dbReference type="Proteomes" id="UP000298030">
    <property type="component" value="Unassembled WGS sequence"/>
</dbReference>
<dbReference type="GO" id="GO:0051225">
    <property type="term" value="P:spindle assembly"/>
    <property type="evidence" value="ECO:0007669"/>
    <property type="project" value="TreeGrafter"/>
</dbReference>
<dbReference type="STRING" id="71717.A0A4Y7TYG0"/>
<dbReference type="PANTHER" id="PTHR19302:SF27">
    <property type="entry name" value="GAMMA-TUBULIN COMPLEX COMPONENT 4"/>
    <property type="match status" value="1"/>
</dbReference>
<proteinExistence type="inferred from homology"/>
<dbReference type="Pfam" id="PF04130">
    <property type="entry name" value="GCP_C_terminal"/>
    <property type="match status" value="1"/>
</dbReference>
<dbReference type="InterPro" id="IPR041470">
    <property type="entry name" value="GCP_N"/>
</dbReference>
<dbReference type="GO" id="GO:0043015">
    <property type="term" value="F:gamma-tubulin binding"/>
    <property type="evidence" value="ECO:0007669"/>
    <property type="project" value="InterPro"/>
</dbReference>
<dbReference type="GO" id="GO:0031122">
    <property type="term" value="P:cytoplasmic microtubule organization"/>
    <property type="evidence" value="ECO:0007669"/>
    <property type="project" value="TreeGrafter"/>
</dbReference>
<evidence type="ECO:0000256" key="5">
    <source>
        <dbReference type="ARBA" id="ARBA00023212"/>
    </source>
</evidence>
<dbReference type="AlphaFoldDB" id="A0A4Y7TYG0"/>
<comment type="similarity">
    <text evidence="2 6">Belongs to the TUBGCP family.</text>
</comment>
<organism evidence="9 10">
    <name type="scientific">Coprinellus micaceus</name>
    <name type="common">Glistening ink-cap mushroom</name>
    <name type="synonym">Coprinus micaceus</name>
    <dbReference type="NCBI Taxonomy" id="71717"/>
    <lineage>
        <taxon>Eukaryota</taxon>
        <taxon>Fungi</taxon>
        <taxon>Dikarya</taxon>
        <taxon>Basidiomycota</taxon>
        <taxon>Agaricomycotina</taxon>
        <taxon>Agaricomycetes</taxon>
        <taxon>Agaricomycetidae</taxon>
        <taxon>Agaricales</taxon>
        <taxon>Agaricineae</taxon>
        <taxon>Psathyrellaceae</taxon>
        <taxon>Coprinellus</taxon>
    </lineage>
</organism>
<dbReference type="OrthoDB" id="1608002at2759"/>
<evidence type="ECO:0000259" key="8">
    <source>
        <dbReference type="Pfam" id="PF17681"/>
    </source>
</evidence>
<dbReference type="Gene3D" id="1.20.120.1900">
    <property type="entry name" value="Gamma-tubulin complex, C-terminal domain"/>
    <property type="match status" value="1"/>
</dbReference>
<name>A0A4Y7TYG0_COPMI</name>
<dbReference type="GO" id="GO:0005874">
    <property type="term" value="C:microtubule"/>
    <property type="evidence" value="ECO:0007669"/>
    <property type="project" value="UniProtKB-KW"/>
</dbReference>
<dbReference type="InterPro" id="IPR007259">
    <property type="entry name" value="GCP"/>
</dbReference>
<dbReference type="InterPro" id="IPR042241">
    <property type="entry name" value="GCP_C_sf"/>
</dbReference>
<evidence type="ECO:0000313" key="10">
    <source>
        <dbReference type="Proteomes" id="UP000298030"/>
    </source>
</evidence>
<evidence type="ECO:0000256" key="2">
    <source>
        <dbReference type="ARBA" id="ARBA00010337"/>
    </source>
</evidence>
<dbReference type="InterPro" id="IPR040457">
    <property type="entry name" value="GCP_C"/>
</dbReference>
<dbReference type="GO" id="GO:0000930">
    <property type="term" value="C:gamma-tubulin complex"/>
    <property type="evidence" value="ECO:0007669"/>
    <property type="project" value="UniProtKB-ARBA"/>
</dbReference>
<evidence type="ECO:0000313" key="9">
    <source>
        <dbReference type="EMBL" id="TEB38858.1"/>
    </source>
</evidence>
<dbReference type="GO" id="GO:0044732">
    <property type="term" value="C:mitotic spindle pole body"/>
    <property type="evidence" value="ECO:0007669"/>
    <property type="project" value="TreeGrafter"/>
</dbReference>
<gene>
    <name evidence="9" type="ORF">FA13DRAFT_1808702</name>
</gene>
<evidence type="ECO:0000256" key="3">
    <source>
        <dbReference type="ARBA" id="ARBA00022490"/>
    </source>
</evidence>
<comment type="caution">
    <text evidence="9">The sequence shown here is derived from an EMBL/GenBank/DDBJ whole genome shotgun (WGS) entry which is preliminary data.</text>
</comment>
<dbReference type="GO" id="GO:0007020">
    <property type="term" value="P:microtubule nucleation"/>
    <property type="evidence" value="ECO:0007669"/>
    <property type="project" value="InterPro"/>
</dbReference>
<dbReference type="EMBL" id="QPFP01000002">
    <property type="protein sequence ID" value="TEB38858.1"/>
    <property type="molecule type" value="Genomic_DNA"/>
</dbReference>
<keyword evidence="3 6" id="KW-0963">Cytoplasm</keyword>
<keyword evidence="4 6" id="KW-0493">Microtubule</keyword>
<evidence type="ECO:0000259" key="7">
    <source>
        <dbReference type="Pfam" id="PF04130"/>
    </source>
</evidence>
<dbReference type="Pfam" id="PF17681">
    <property type="entry name" value="GCP_N_terminal"/>
    <property type="match status" value="1"/>
</dbReference>
<feature type="domain" description="Gamma tubulin complex component C-terminal" evidence="7">
    <location>
        <begin position="282"/>
        <end position="695"/>
    </location>
</feature>
<evidence type="ECO:0000256" key="4">
    <source>
        <dbReference type="ARBA" id="ARBA00022701"/>
    </source>
</evidence>
<feature type="domain" description="Gamma tubulin complex component protein N-terminal" evidence="8">
    <location>
        <begin position="2"/>
        <end position="258"/>
    </location>
</feature>
<accession>A0A4Y7TYG0</accession>
<reference evidence="9 10" key="1">
    <citation type="journal article" date="2019" name="Nat. Ecol. Evol.">
        <title>Megaphylogeny resolves global patterns of mushroom evolution.</title>
        <authorList>
            <person name="Varga T."/>
            <person name="Krizsan K."/>
            <person name="Foldi C."/>
            <person name="Dima B."/>
            <person name="Sanchez-Garcia M."/>
            <person name="Sanchez-Ramirez S."/>
            <person name="Szollosi G.J."/>
            <person name="Szarkandi J.G."/>
            <person name="Papp V."/>
            <person name="Albert L."/>
            <person name="Andreopoulos W."/>
            <person name="Angelini C."/>
            <person name="Antonin V."/>
            <person name="Barry K.W."/>
            <person name="Bougher N.L."/>
            <person name="Buchanan P."/>
            <person name="Buyck B."/>
            <person name="Bense V."/>
            <person name="Catcheside P."/>
            <person name="Chovatia M."/>
            <person name="Cooper J."/>
            <person name="Damon W."/>
            <person name="Desjardin D."/>
            <person name="Finy P."/>
            <person name="Geml J."/>
            <person name="Haridas S."/>
            <person name="Hughes K."/>
            <person name="Justo A."/>
            <person name="Karasinski D."/>
            <person name="Kautmanova I."/>
            <person name="Kiss B."/>
            <person name="Kocsube S."/>
            <person name="Kotiranta H."/>
            <person name="LaButti K.M."/>
            <person name="Lechner B.E."/>
            <person name="Liimatainen K."/>
            <person name="Lipzen A."/>
            <person name="Lukacs Z."/>
            <person name="Mihaltcheva S."/>
            <person name="Morgado L.N."/>
            <person name="Niskanen T."/>
            <person name="Noordeloos M.E."/>
            <person name="Ohm R.A."/>
            <person name="Ortiz-Santana B."/>
            <person name="Ovrebo C."/>
            <person name="Racz N."/>
            <person name="Riley R."/>
            <person name="Savchenko A."/>
            <person name="Shiryaev A."/>
            <person name="Soop K."/>
            <person name="Spirin V."/>
            <person name="Szebenyi C."/>
            <person name="Tomsovsky M."/>
            <person name="Tulloss R.E."/>
            <person name="Uehling J."/>
            <person name="Grigoriev I.V."/>
            <person name="Vagvolgyi C."/>
            <person name="Papp T."/>
            <person name="Martin F.M."/>
            <person name="Miettinen O."/>
            <person name="Hibbett D.S."/>
            <person name="Nagy L.G."/>
        </authorList>
    </citation>
    <scope>NUCLEOTIDE SEQUENCE [LARGE SCALE GENOMIC DNA]</scope>
    <source>
        <strain evidence="9 10">FP101781</strain>
    </source>
</reference>
<dbReference type="GO" id="GO:0000922">
    <property type="term" value="C:spindle pole"/>
    <property type="evidence" value="ECO:0007669"/>
    <property type="project" value="InterPro"/>
</dbReference>
<evidence type="ECO:0000256" key="1">
    <source>
        <dbReference type="ARBA" id="ARBA00004267"/>
    </source>
</evidence>
<dbReference type="GO" id="GO:0051321">
    <property type="term" value="P:meiotic cell cycle"/>
    <property type="evidence" value="ECO:0007669"/>
    <property type="project" value="TreeGrafter"/>
</dbReference>
<protein>
    <recommendedName>
        <fullName evidence="6">Spindle pole body component</fullName>
    </recommendedName>
</protein>
<dbReference type="GO" id="GO:0051011">
    <property type="term" value="F:microtubule minus-end binding"/>
    <property type="evidence" value="ECO:0007669"/>
    <property type="project" value="TreeGrafter"/>
</dbReference>
<sequence>MAGHSSSLFPTDHTLNKDIAPLLHPGEKQCLESLGLIAYRYRKVKDACKKLQRSPSRYVCALCASLSQILKHDYEALVVETEAKVLKRDSLLVANGAFVPLSSVRAIFSAWDAPLAALSTLMDDLQSDKEWKAGPLIDMLLARSKTGVHRVADIFARLSTAVQCVWRSHLTGLMVHGSLSNVEPLATKDYVLVDSSFPSCISPQSRELIAYVGRAIGTIKAVKWQKQLPRTLATEHTLMLEGVLPEDQHSFDAVVSQIRINVGEWLWLNVLTKKDIEDAVDSLGNYFLLRNGEFCLALIREIERLKVSRLTNRHGHASMIREQDLNLALLRASLGTSAQHDPCLARIRFHLPTGPMRPLLPSLTQLNKHPSQSTSFANASPFDASLFNSQLLGTPLSLLYSIEWPLDLFLGKTELTAYGVVFSFLSALRKTHTRVHGCWSSLSNAQRARRRWTGLGEGGTSEDSEARKKLLRRGWGIVRDMGWFLDTLLGYVMMDVVEVEFQKLKGVLCKEGASAEQPPSKGETNLTSQANQKPVAPLDFTSLRTIHANYLDRLLNGCLLTNPGLTAVLQSILETCEHLAAQVERWGGDVLPALLFEGSLRAGEEGVGAMVKERWAVVADIDETLRNLLESFYEQLNASISQQPLSNGLDASRSMYVGVSVANRSAVNMSRGIDKNMDDSRRHVERLLLRLDFNGGLSKPRRVEGEILSGLR</sequence>
<keyword evidence="5 6" id="KW-0206">Cytoskeleton</keyword>
<evidence type="ECO:0000256" key="6">
    <source>
        <dbReference type="RuleBase" id="RU363050"/>
    </source>
</evidence>
<dbReference type="PANTHER" id="PTHR19302">
    <property type="entry name" value="GAMMA TUBULIN COMPLEX PROTEIN"/>
    <property type="match status" value="1"/>
</dbReference>
<keyword evidence="10" id="KW-1185">Reference proteome</keyword>
<dbReference type="GO" id="GO:0000278">
    <property type="term" value="P:mitotic cell cycle"/>
    <property type="evidence" value="ECO:0007669"/>
    <property type="project" value="TreeGrafter"/>
</dbReference>